<evidence type="ECO:0000256" key="1">
    <source>
        <dbReference type="ARBA" id="ARBA00004123"/>
    </source>
</evidence>
<feature type="compositionally biased region" description="Low complexity" evidence="5">
    <location>
        <begin position="1"/>
        <end position="13"/>
    </location>
</feature>
<dbReference type="Gene3D" id="4.10.1050.10">
    <property type="entry name" value="At2g23090-like"/>
    <property type="match status" value="1"/>
</dbReference>
<dbReference type="EMBL" id="PJQD01000012">
    <property type="protein sequence ID" value="POY75754.1"/>
    <property type="molecule type" value="Genomic_DNA"/>
</dbReference>
<proteinExistence type="predicted"/>
<protein>
    <recommendedName>
        <fullName evidence="8">Small EDRK-rich factor-like N-terminal domain-containing protein</fullName>
    </recommendedName>
</protein>
<keyword evidence="7" id="KW-1185">Reference proteome</keyword>
<keyword evidence="3" id="KW-0963">Cytoplasm</keyword>
<evidence type="ECO:0008006" key="8">
    <source>
        <dbReference type="Google" id="ProtNLM"/>
    </source>
</evidence>
<evidence type="ECO:0000256" key="4">
    <source>
        <dbReference type="ARBA" id="ARBA00023242"/>
    </source>
</evidence>
<accession>A0A2S5BG60</accession>
<comment type="subcellular location">
    <subcellularLocation>
        <location evidence="2">Cytoplasm</location>
    </subcellularLocation>
    <subcellularLocation>
        <location evidence="1">Nucleus</location>
    </subcellularLocation>
</comment>
<dbReference type="Proteomes" id="UP000237144">
    <property type="component" value="Unassembled WGS sequence"/>
</dbReference>
<evidence type="ECO:0000256" key="2">
    <source>
        <dbReference type="ARBA" id="ARBA00004496"/>
    </source>
</evidence>
<dbReference type="AlphaFoldDB" id="A0A2S5BG60"/>
<keyword evidence="4" id="KW-0539">Nucleus</keyword>
<feature type="region of interest" description="Disordered" evidence="5">
    <location>
        <begin position="1"/>
        <end position="26"/>
    </location>
</feature>
<dbReference type="OrthoDB" id="73348at2759"/>
<dbReference type="SUPFAM" id="SSF118359">
    <property type="entry name" value="Expressed protein At2g23090/F21P24.15"/>
    <property type="match status" value="1"/>
</dbReference>
<gene>
    <name evidence="6" type="ORF">BMF94_1164</name>
</gene>
<dbReference type="PANTHER" id="PTHR21213:SF0">
    <property type="entry name" value="ZINC FINGER PROTEIN 706"/>
    <property type="match status" value="1"/>
</dbReference>
<organism evidence="6 7">
    <name type="scientific">Rhodotorula taiwanensis</name>
    <dbReference type="NCBI Taxonomy" id="741276"/>
    <lineage>
        <taxon>Eukaryota</taxon>
        <taxon>Fungi</taxon>
        <taxon>Dikarya</taxon>
        <taxon>Basidiomycota</taxon>
        <taxon>Pucciniomycotina</taxon>
        <taxon>Microbotryomycetes</taxon>
        <taxon>Sporidiobolales</taxon>
        <taxon>Sporidiobolaceae</taxon>
        <taxon>Rhodotorula</taxon>
    </lineage>
</organism>
<dbReference type="GO" id="GO:0005737">
    <property type="term" value="C:cytoplasm"/>
    <property type="evidence" value="ECO:0007669"/>
    <property type="project" value="UniProtKB-SubCell"/>
</dbReference>
<evidence type="ECO:0000313" key="6">
    <source>
        <dbReference type="EMBL" id="POY75754.1"/>
    </source>
</evidence>
<feature type="region of interest" description="Disordered" evidence="5">
    <location>
        <begin position="50"/>
        <end position="73"/>
    </location>
</feature>
<sequence length="73" mass="7854">MARGLQKIQAQQKGADKKAGGKSNLKSRAAAFKVSCPHCKMPLLDMKNAKEHWGAKHDKLPMPSDQAFGAPPA</sequence>
<dbReference type="GO" id="GO:0005634">
    <property type="term" value="C:nucleus"/>
    <property type="evidence" value="ECO:0007669"/>
    <property type="project" value="UniProtKB-SubCell"/>
</dbReference>
<evidence type="ECO:0000313" key="7">
    <source>
        <dbReference type="Proteomes" id="UP000237144"/>
    </source>
</evidence>
<reference evidence="6 7" key="1">
    <citation type="journal article" date="2018" name="Front. Microbiol.">
        <title>Prospects for Fungal Bioremediation of Acidic Radioactive Waste Sites: Characterization and Genome Sequence of Rhodotorula taiwanensis MD1149.</title>
        <authorList>
            <person name="Tkavc R."/>
            <person name="Matrosova V.Y."/>
            <person name="Grichenko O.E."/>
            <person name="Gostincar C."/>
            <person name="Volpe R.P."/>
            <person name="Klimenkova P."/>
            <person name="Gaidamakova E.K."/>
            <person name="Zhou C.E."/>
            <person name="Stewart B.J."/>
            <person name="Lyman M.G."/>
            <person name="Malfatti S.A."/>
            <person name="Rubinfeld B."/>
            <person name="Courtot M."/>
            <person name="Singh J."/>
            <person name="Dalgard C.L."/>
            <person name="Hamilton T."/>
            <person name="Frey K.G."/>
            <person name="Gunde-Cimerman N."/>
            <person name="Dugan L."/>
            <person name="Daly M.J."/>
        </authorList>
    </citation>
    <scope>NUCLEOTIDE SEQUENCE [LARGE SCALE GENOMIC DNA]</scope>
    <source>
        <strain evidence="6 7">MD1149</strain>
    </source>
</reference>
<dbReference type="STRING" id="741276.A0A2S5BG60"/>
<name>A0A2S5BG60_9BASI</name>
<evidence type="ECO:0000256" key="5">
    <source>
        <dbReference type="SAM" id="MobiDB-lite"/>
    </source>
</evidence>
<feature type="compositionally biased region" description="Basic and acidic residues" evidence="5">
    <location>
        <begin position="50"/>
        <end position="60"/>
    </location>
</feature>
<dbReference type="InterPro" id="IPR026939">
    <property type="entry name" value="ZNF706/At2g23090_sf"/>
</dbReference>
<comment type="caution">
    <text evidence="6">The sequence shown here is derived from an EMBL/GenBank/DDBJ whole genome shotgun (WGS) entry which is preliminary data.</text>
</comment>
<dbReference type="InterPro" id="IPR045230">
    <property type="entry name" value="MBS1/2-like"/>
</dbReference>
<dbReference type="PANTHER" id="PTHR21213">
    <property type="entry name" value="GEO09665P1-RELATED"/>
    <property type="match status" value="1"/>
</dbReference>
<evidence type="ECO:0000256" key="3">
    <source>
        <dbReference type="ARBA" id="ARBA00022490"/>
    </source>
</evidence>